<name>A0A5J6VMH0_9VIRU</name>
<dbReference type="EMBL" id="MN448299">
    <property type="protein sequence ID" value="QFG75109.1"/>
    <property type="molecule type" value="Genomic_DNA"/>
</dbReference>
<protein>
    <submittedName>
        <fullName evidence="1">Uncharacterized protein</fullName>
    </submittedName>
</protein>
<organism evidence="1">
    <name type="scientific">Megaviridae environmental sample</name>
    <dbReference type="NCBI Taxonomy" id="1737588"/>
    <lineage>
        <taxon>Viruses</taxon>
        <taxon>Varidnaviria</taxon>
        <taxon>Bamfordvirae</taxon>
        <taxon>Nucleocytoviricota</taxon>
        <taxon>Megaviricetes</taxon>
        <taxon>Imitervirales</taxon>
        <taxon>Mimiviridae</taxon>
        <taxon>environmental samples</taxon>
    </lineage>
</organism>
<sequence length="162" mass="20197">MDPHTFYLYDTIYKSDPFLYKQVWSIKNNKDRINYIHSRFIKIDERLLCNHFIENWRVGMPKIKKTYYITSYFNYYDYNVYVFITKSQDIITYFNIVDMVKMNALNDIDQYNRLTKYNRMIVYLLYPIFNKKKKYMLNYVFFLLNQVYIPKDIIYSIIHYLV</sequence>
<accession>A0A5J6VMH0</accession>
<proteinExistence type="predicted"/>
<evidence type="ECO:0000313" key="1">
    <source>
        <dbReference type="EMBL" id="QFG75109.1"/>
    </source>
</evidence>
<reference evidence="1" key="1">
    <citation type="journal article" date="2019" name="Philos. Trans. R. Soc. Lond., B, Biol. Sci.">
        <title>Targeted metagenomic recovery of four divergent viruses reveals shared and distinctive characteristics of giant viruses of marine eukaryotes.</title>
        <authorList>
            <person name="Needham D.M."/>
            <person name="Poirier C."/>
            <person name="Hehenberger E."/>
            <person name="Jimenez V."/>
            <person name="Swalwell J.E."/>
            <person name="Santoro A.E."/>
            <person name="Worden A.Z."/>
        </authorList>
    </citation>
    <scope>NUCLEOTIDE SEQUENCE</scope>
    <source>
        <strain evidence="1">OPacV-421</strain>
    </source>
</reference>